<evidence type="ECO:0000313" key="3">
    <source>
        <dbReference type="Proteomes" id="UP000198656"/>
    </source>
</evidence>
<name>A0A1G7YV41_9FIRM</name>
<accession>A0A1G7YV41</accession>
<feature type="transmembrane region" description="Helical" evidence="1">
    <location>
        <begin position="7"/>
        <end position="30"/>
    </location>
</feature>
<dbReference type="AlphaFoldDB" id="A0A1G7YV41"/>
<evidence type="ECO:0000313" key="2">
    <source>
        <dbReference type="EMBL" id="SDH00378.1"/>
    </source>
</evidence>
<feature type="transmembrane region" description="Helical" evidence="1">
    <location>
        <begin position="36"/>
        <end position="62"/>
    </location>
</feature>
<protein>
    <submittedName>
        <fullName evidence="2">Uncharacterized protein</fullName>
    </submittedName>
</protein>
<proteinExistence type="predicted"/>
<keyword evidence="1" id="KW-0812">Transmembrane</keyword>
<evidence type="ECO:0000256" key="1">
    <source>
        <dbReference type="SAM" id="Phobius"/>
    </source>
</evidence>
<dbReference type="EMBL" id="FNCP01000008">
    <property type="protein sequence ID" value="SDH00378.1"/>
    <property type="molecule type" value="Genomic_DNA"/>
</dbReference>
<keyword evidence="3" id="KW-1185">Reference proteome</keyword>
<sequence>MKKKLLILLNIIIVLLALYSLFWVVLILYSKFMTNFSVVLSGSISWVDVLLLIVAISASILYFKIKNRVMTIISFVVLLSRGVIMFLAKM</sequence>
<dbReference type="Proteomes" id="UP000198656">
    <property type="component" value="Unassembled WGS sequence"/>
</dbReference>
<organism evidence="2 3">
    <name type="scientific">Desulfosporosinus hippei DSM 8344</name>
    <dbReference type="NCBI Taxonomy" id="1121419"/>
    <lineage>
        <taxon>Bacteria</taxon>
        <taxon>Bacillati</taxon>
        <taxon>Bacillota</taxon>
        <taxon>Clostridia</taxon>
        <taxon>Eubacteriales</taxon>
        <taxon>Desulfitobacteriaceae</taxon>
        <taxon>Desulfosporosinus</taxon>
    </lineage>
</organism>
<keyword evidence="1" id="KW-0472">Membrane</keyword>
<gene>
    <name evidence="2" type="ORF">SAMN05443529_108165</name>
</gene>
<keyword evidence="1" id="KW-1133">Transmembrane helix</keyword>
<reference evidence="3" key="1">
    <citation type="submission" date="2016-10" db="EMBL/GenBank/DDBJ databases">
        <authorList>
            <person name="Varghese N."/>
            <person name="Submissions S."/>
        </authorList>
    </citation>
    <scope>NUCLEOTIDE SEQUENCE [LARGE SCALE GENOMIC DNA]</scope>
    <source>
        <strain evidence="3">DSM 8344</strain>
    </source>
</reference>
<feature type="transmembrane region" description="Helical" evidence="1">
    <location>
        <begin position="69"/>
        <end position="88"/>
    </location>
</feature>